<evidence type="ECO:0000259" key="5">
    <source>
        <dbReference type="PROSITE" id="PS50043"/>
    </source>
</evidence>
<dbReference type="InterPro" id="IPR036388">
    <property type="entry name" value="WH-like_DNA-bd_sf"/>
</dbReference>
<dbReference type="Gene3D" id="1.10.10.10">
    <property type="entry name" value="Winged helix-like DNA-binding domain superfamily/Winged helix DNA-binding domain"/>
    <property type="match status" value="1"/>
</dbReference>
<evidence type="ECO:0000313" key="8">
    <source>
        <dbReference type="Proteomes" id="UP001390669"/>
    </source>
</evidence>
<evidence type="ECO:0000256" key="2">
    <source>
        <dbReference type="ARBA" id="ARBA00023125"/>
    </source>
</evidence>
<evidence type="ECO:0000256" key="1">
    <source>
        <dbReference type="ARBA" id="ARBA00023015"/>
    </source>
</evidence>
<evidence type="ECO:0000259" key="6">
    <source>
        <dbReference type="PROSITE" id="PS50110"/>
    </source>
</evidence>
<dbReference type="PRINTS" id="PR00038">
    <property type="entry name" value="HTHLUXR"/>
</dbReference>
<accession>A0ABU9SFM9</accession>
<dbReference type="Pfam" id="PF00196">
    <property type="entry name" value="GerE"/>
    <property type="match status" value="1"/>
</dbReference>
<keyword evidence="8" id="KW-1185">Reference proteome</keyword>
<evidence type="ECO:0000256" key="4">
    <source>
        <dbReference type="PROSITE-ProRule" id="PRU00169"/>
    </source>
</evidence>
<gene>
    <name evidence="7" type="ORF">VSR33_22050</name>
</gene>
<dbReference type="CDD" id="cd17537">
    <property type="entry name" value="REC_FixJ"/>
    <property type="match status" value="1"/>
</dbReference>
<dbReference type="PROSITE" id="PS50110">
    <property type="entry name" value="RESPONSE_REGULATORY"/>
    <property type="match status" value="1"/>
</dbReference>
<dbReference type="Gene3D" id="3.40.50.2300">
    <property type="match status" value="1"/>
</dbReference>
<dbReference type="Proteomes" id="UP001390669">
    <property type="component" value="Unassembled WGS sequence"/>
</dbReference>
<evidence type="ECO:0000313" key="7">
    <source>
        <dbReference type="EMBL" id="MEM5450163.1"/>
    </source>
</evidence>
<dbReference type="InterPro" id="IPR011006">
    <property type="entry name" value="CheY-like_superfamily"/>
</dbReference>
<dbReference type="SMART" id="SM00448">
    <property type="entry name" value="REC"/>
    <property type="match status" value="1"/>
</dbReference>
<dbReference type="PANTHER" id="PTHR44688">
    <property type="entry name" value="DNA-BINDING TRANSCRIPTIONAL ACTIVATOR DEVR_DOSR"/>
    <property type="match status" value="1"/>
</dbReference>
<dbReference type="PANTHER" id="PTHR44688:SF16">
    <property type="entry name" value="DNA-BINDING TRANSCRIPTIONAL ACTIVATOR DEVR_DOSR"/>
    <property type="match status" value="1"/>
</dbReference>
<keyword evidence="2" id="KW-0238">DNA-binding</keyword>
<sequence length="235" mass="25856">MRAEPVSAVTNMNPADGLVSMVYVIDDDEAMRIALVDLLHSIGLRAQAFPSCREFSAFHKEDVPSCLILDVRLHGETGLAFQDELVKSGIRMPIIFMTGYGDVAMSVKAMKAGAVDFLPKPFRDQDMLDAVTDALTCDSERLAAHRALAALRACYDSLKPREQQVMLFVVDGLMNKEIASELKLSEITVKIYRAQVMRKMAARSVADLVRMTAALGIETPKGKPAWVACDAQDNY</sequence>
<feature type="domain" description="HTH luxR-type" evidence="5">
    <location>
        <begin position="151"/>
        <end position="216"/>
    </location>
</feature>
<dbReference type="CDD" id="cd06170">
    <property type="entry name" value="LuxR_C_like"/>
    <property type="match status" value="1"/>
</dbReference>
<feature type="modified residue" description="4-aspartylphosphate" evidence="4">
    <location>
        <position position="70"/>
    </location>
</feature>
<comment type="caution">
    <text evidence="7">The sequence shown here is derived from an EMBL/GenBank/DDBJ whole genome shotgun (WGS) entry which is preliminary data.</text>
</comment>
<keyword evidence="4" id="KW-0597">Phosphoprotein</keyword>
<keyword evidence="3" id="KW-0804">Transcription</keyword>
<reference evidence="7 8" key="1">
    <citation type="submission" date="2024-01" db="EMBL/GenBank/DDBJ databases">
        <title>The diversity of rhizobia nodulating Mimosa spp. in eleven states of Brazil covering several biomes is determined by host plant, location, and edaphic factors.</title>
        <authorList>
            <person name="Rouws L."/>
            <person name="Barauna A."/>
            <person name="Beukes C."/>
            <person name="De Faria S.M."/>
            <person name="Gross E."/>
            <person name="Dos Reis Junior F.B."/>
            <person name="Simon M."/>
            <person name="Maluk M."/>
            <person name="Odee D.W."/>
            <person name="Kenicer G."/>
            <person name="Young J.P.W."/>
            <person name="Reis V.M."/>
            <person name="Zilli J."/>
            <person name="James E.K."/>
        </authorList>
    </citation>
    <scope>NUCLEOTIDE SEQUENCE [LARGE SCALE GENOMIC DNA]</scope>
    <source>
        <strain evidence="7 8">JPY164</strain>
    </source>
</reference>
<dbReference type="SUPFAM" id="SSF52172">
    <property type="entry name" value="CheY-like"/>
    <property type="match status" value="1"/>
</dbReference>
<organism evidence="7 8">
    <name type="scientific">Paraburkholderia guartelaensis</name>
    <dbReference type="NCBI Taxonomy" id="2546446"/>
    <lineage>
        <taxon>Bacteria</taxon>
        <taxon>Pseudomonadati</taxon>
        <taxon>Pseudomonadota</taxon>
        <taxon>Betaproteobacteria</taxon>
        <taxon>Burkholderiales</taxon>
        <taxon>Burkholderiaceae</taxon>
        <taxon>Paraburkholderia</taxon>
    </lineage>
</organism>
<dbReference type="PROSITE" id="PS50043">
    <property type="entry name" value="HTH_LUXR_2"/>
    <property type="match status" value="1"/>
</dbReference>
<name>A0ABU9SFM9_9BURK</name>
<dbReference type="InterPro" id="IPR000792">
    <property type="entry name" value="Tscrpt_reg_LuxR_C"/>
</dbReference>
<proteinExistence type="predicted"/>
<keyword evidence="1" id="KW-0805">Transcription regulation</keyword>
<dbReference type="InterPro" id="IPR001789">
    <property type="entry name" value="Sig_transdc_resp-reg_receiver"/>
</dbReference>
<dbReference type="Pfam" id="PF00072">
    <property type="entry name" value="Response_reg"/>
    <property type="match status" value="1"/>
</dbReference>
<dbReference type="EMBL" id="JAYMRW010000009">
    <property type="protein sequence ID" value="MEM5450163.1"/>
    <property type="molecule type" value="Genomic_DNA"/>
</dbReference>
<feature type="domain" description="Response regulatory" evidence="6">
    <location>
        <begin position="21"/>
        <end position="135"/>
    </location>
</feature>
<dbReference type="SMART" id="SM00421">
    <property type="entry name" value="HTH_LUXR"/>
    <property type="match status" value="1"/>
</dbReference>
<evidence type="ECO:0000256" key="3">
    <source>
        <dbReference type="ARBA" id="ARBA00023163"/>
    </source>
</evidence>
<dbReference type="RefSeq" id="WP_406952991.1">
    <property type="nucleotide sequence ID" value="NZ_JAYMRW010000009.1"/>
</dbReference>
<protein>
    <submittedName>
        <fullName evidence="7">Response regulator</fullName>
    </submittedName>
</protein>